<name>A0A8S5RTL3_9CAUD</name>
<protein>
    <submittedName>
        <fullName evidence="1">Uncharacterized protein</fullName>
    </submittedName>
</protein>
<evidence type="ECO:0000313" key="1">
    <source>
        <dbReference type="EMBL" id="DAE92849.1"/>
    </source>
</evidence>
<reference evidence="1" key="1">
    <citation type="journal article" date="2021" name="Proc. Natl. Acad. Sci. U.S.A.">
        <title>A Catalog of Tens of Thousands of Viruses from Human Metagenomes Reveals Hidden Associations with Chronic Diseases.</title>
        <authorList>
            <person name="Tisza M.J."/>
            <person name="Buck C.B."/>
        </authorList>
    </citation>
    <scope>NUCLEOTIDE SEQUENCE</scope>
    <source>
        <strain evidence="1">Cttzo28</strain>
    </source>
</reference>
<sequence length="66" mass="7685">MKKNEIPASYKLHHTAMSRGYISRRTAPADYPVESYSGKFGTGYIVRSPRWDTTRYCNVTYYIKEA</sequence>
<accession>A0A8S5RTL3</accession>
<proteinExistence type="predicted"/>
<organism evidence="1">
    <name type="scientific">Ackermannviridae sp</name>
    <dbReference type="NCBI Taxonomy" id="2831612"/>
    <lineage>
        <taxon>Viruses</taxon>
        <taxon>Duplodnaviria</taxon>
        <taxon>Heunggongvirae</taxon>
        <taxon>Uroviricota</taxon>
        <taxon>Caudoviricetes</taxon>
        <taxon>Pantevenvirales</taxon>
        <taxon>Ackermannviridae</taxon>
    </lineage>
</organism>
<dbReference type="EMBL" id="BK055796">
    <property type="protein sequence ID" value="DAE92849.1"/>
    <property type="molecule type" value="Genomic_DNA"/>
</dbReference>